<protein>
    <submittedName>
        <fullName evidence="1">Uncharacterized protein</fullName>
    </submittedName>
</protein>
<comment type="caution">
    <text evidence="1">The sequence shown here is derived from an EMBL/GenBank/DDBJ whole genome shotgun (WGS) entry which is preliminary data.</text>
</comment>
<evidence type="ECO:0000313" key="1">
    <source>
        <dbReference type="EMBL" id="GAH59722.1"/>
    </source>
</evidence>
<sequence length="81" mass="9989">MFETDFSNSRKYRYVSYVNLTDQDTGEKVFKWISFYSDDNLTKDEIADWYEENVMNRDYEGTFTLDGYNVYEVWHNKKMKY</sequence>
<name>X1GR99_9ZZZZ</name>
<organism evidence="1">
    <name type="scientific">marine sediment metagenome</name>
    <dbReference type="NCBI Taxonomy" id="412755"/>
    <lineage>
        <taxon>unclassified sequences</taxon>
        <taxon>metagenomes</taxon>
        <taxon>ecological metagenomes</taxon>
    </lineage>
</organism>
<proteinExistence type="predicted"/>
<reference evidence="1" key="1">
    <citation type="journal article" date="2014" name="Front. Microbiol.">
        <title>High frequency of phylogenetically diverse reductive dehalogenase-homologous genes in deep subseafloor sedimentary metagenomes.</title>
        <authorList>
            <person name="Kawai M."/>
            <person name="Futagami T."/>
            <person name="Toyoda A."/>
            <person name="Takaki Y."/>
            <person name="Nishi S."/>
            <person name="Hori S."/>
            <person name="Arai W."/>
            <person name="Tsubouchi T."/>
            <person name="Morono Y."/>
            <person name="Uchiyama I."/>
            <person name="Ito T."/>
            <person name="Fujiyama A."/>
            <person name="Inagaki F."/>
            <person name="Takami H."/>
        </authorList>
    </citation>
    <scope>NUCLEOTIDE SEQUENCE</scope>
    <source>
        <strain evidence="1">Expedition CK06-06</strain>
    </source>
</reference>
<gene>
    <name evidence="1" type="ORF">S03H2_32952</name>
</gene>
<accession>X1GR99</accession>
<dbReference type="EMBL" id="BARU01020039">
    <property type="protein sequence ID" value="GAH59722.1"/>
    <property type="molecule type" value="Genomic_DNA"/>
</dbReference>
<dbReference type="AlphaFoldDB" id="X1GR99"/>